<proteinExistence type="predicted"/>
<dbReference type="AlphaFoldDB" id="A0A4R1BG36"/>
<evidence type="ECO:0000313" key="2">
    <source>
        <dbReference type="EMBL" id="TCJ16175.1"/>
    </source>
</evidence>
<dbReference type="GO" id="GO:0004803">
    <property type="term" value="F:transposase activity"/>
    <property type="evidence" value="ECO:0007669"/>
    <property type="project" value="InterPro"/>
</dbReference>
<protein>
    <submittedName>
        <fullName evidence="2">IS1634 family transposase</fullName>
    </submittedName>
</protein>
<dbReference type="Proteomes" id="UP000295244">
    <property type="component" value="Unassembled WGS sequence"/>
</dbReference>
<dbReference type="PANTHER" id="PTHR34614:SF2">
    <property type="entry name" value="TRANSPOSASE IS4-LIKE DOMAIN-CONTAINING PROTEIN"/>
    <property type="match status" value="1"/>
</dbReference>
<dbReference type="NCBIfam" id="NF033559">
    <property type="entry name" value="transpos_IS1634"/>
    <property type="match status" value="2"/>
</dbReference>
<dbReference type="RefSeq" id="WP_132691815.1">
    <property type="nucleotide sequence ID" value="NZ_SKBU01000018.1"/>
</dbReference>
<feature type="domain" description="Transposase IS4-like" evidence="1">
    <location>
        <begin position="206"/>
        <end position="462"/>
    </location>
</feature>
<gene>
    <name evidence="2" type="ORF">E0L93_10910</name>
</gene>
<reference evidence="2 3" key="1">
    <citation type="submission" date="2019-03" db="EMBL/GenBank/DDBJ databases">
        <title>Whole genome sequence of a novel Rubrobacter taiwanensis strain, isolated from Yellowstone National Park.</title>
        <authorList>
            <person name="Freed S."/>
            <person name="Ramaley R.F."/>
            <person name="Kyndt J.A."/>
        </authorList>
    </citation>
    <scope>NUCLEOTIDE SEQUENCE [LARGE SCALE GENOMIC DNA]</scope>
    <source>
        <strain evidence="2 3">Yellowstone</strain>
    </source>
</reference>
<dbReference type="SUPFAM" id="SSF53098">
    <property type="entry name" value="Ribonuclease H-like"/>
    <property type="match status" value="1"/>
</dbReference>
<dbReference type="InterPro" id="IPR002559">
    <property type="entry name" value="Transposase_11"/>
</dbReference>
<dbReference type="GO" id="GO:0003677">
    <property type="term" value="F:DNA binding"/>
    <property type="evidence" value="ECO:0007669"/>
    <property type="project" value="InterPro"/>
</dbReference>
<dbReference type="PANTHER" id="PTHR34614">
    <property type="match status" value="1"/>
</dbReference>
<keyword evidence="3" id="KW-1185">Reference proteome</keyword>
<comment type="caution">
    <text evidence="2">The sequence shown here is derived from an EMBL/GenBank/DDBJ whole genome shotgun (WGS) entry which is preliminary data.</text>
</comment>
<accession>A0A4R1BG36</accession>
<sequence length="538" mass="62390">MFIRQKTFKNKDGSTRTYLQLVESVRQGVRVRQRVVATLGRLEDLQDGRLDALIENLARFSQSTWRRLEEQAERLNVRWSKQWGPALIFERLWREAELDKAFEALLQDRQLAFDVAEAVFTMVLNRLTDPCSKRGLVRQWLQGVYRPQAEQLELHHYYRALDVLAEHKEALEDRLFARARDLFWTEVDVVMWDTTSSYFEGGGPESLAAYGYSRDKRPDRPQLVVGVLMTRDGYPIAHEVFPGDTADKATVETVLDALKRRFHLRRVIFVADRGMVSRRILRAIQEAGMEYIVGMPLRRHREAEAVLSQPGRYRKVNDQLQIKQVVHHGQRYILCYNPLQAEHDRQAREAVLAHLKQRIERGQAKDLLRNRLVARYLKALPQGALVVDTDAVKRAARYDGKYLLRTNTDLDPEAVVRAYKDLWRVERAFRTLKSALDLRPMFHWTERRVRGHVMVCFLALVLESLLLRKLRQQNPDVSYEDVLHDLSQLHAVAVELDGEAYLTRTELVGQAYEAFKAVGLRPPARVQPMPRPATTPAG</sequence>
<evidence type="ECO:0000313" key="3">
    <source>
        <dbReference type="Proteomes" id="UP000295244"/>
    </source>
</evidence>
<dbReference type="InterPro" id="IPR047654">
    <property type="entry name" value="IS1634_transpos"/>
</dbReference>
<dbReference type="OrthoDB" id="9767746at2"/>
<dbReference type="GO" id="GO:0006313">
    <property type="term" value="P:DNA transposition"/>
    <property type="evidence" value="ECO:0007669"/>
    <property type="project" value="InterPro"/>
</dbReference>
<dbReference type="Gene3D" id="3.90.350.10">
    <property type="entry name" value="Transposase Inhibitor Protein From Tn5, Chain A, domain 1"/>
    <property type="match status" value="1"/>
</dbReference>
<dbReference type="InterPro" id="IPR012337">
    <property type="entry name" value="RNaseH-like_sf"/>
</dbReference>
<dbReference type="Pfam" id="PF01609">
    <property type="entry name" value="DDE_Tnp_1"/>
    <property type="match status" value="1"/>
</dbReference>
<dbReference type="EMBL" id="SKBU01000018">
    <property type="protein sequence ID" value="TCJ16175.1"/>
    <property type="molecule type" value="Genomic_DNA"/>
</dbReference>
<evidence type="ECO:0000259" key="1">
    <source>
        <dbReference type="Pfam" id="PF01609"/>
    </source>
</evidence>
<organism evidence="2 3">
    <name type="scientific">Rubrobacter taiwanensis</name>
    <dbReference type="NCBI Taxonomy" id="185139"/>
    <lineage>
        <taxon>Bacteria</taxon>
        <taxon>Bacillati</taxon>
        <taxon>Actinomycetota</taxon>
        <taxon>Rubrobacteria</taxon>
        <taxon>Rubrobacterales</taxon>
        <taxon>Rubrobacteraceae</taxon>
        <taxon>Rubrobacter</taxon>
    </lineage>
</organism>
<name>A0A4R1BG36_9ACTN</name>